<dbReference type="EMBL" id="CP020452">
    <property type="protein sequence ID" value="ARC50590.1"/>
    <property type="molecule type" value="Genomic_DNA"/>
</dbReference>
<evidence type="ECO:0000313" key="2">
    <source>
        <dbReference type="Proteomes" id="UP000191272"/>
    </source>
</evidence>
<protein>
    <submittedName>
        <fullName evidence="1">Superoxide dismutase</fullName>
    </submittedName>
</protein>
<organism evidence="1 2">
    <name type="scientific">Neisseria mucosa</name>
    <dbReference type="NCBI Taxonomy" id="488"/>
    <lineage>
        <taxon>Bacteria</taxon>
        <taxon>Pseudomonadati</taxon>
        <taxon>Pseudomonadota</taxon>
        <taxon>Betaproteobacteria</taxon>
        <taxon>Neisseriales</taxon>
        <taxon>Neisseriaceae</taxon>
        <taxon>Neisseria</taxon>
    </lineage>
</organism>
<gene>
    <name evidence="1" type="ORF">A6J88_04420</name>
</gene>
<keyword evidence="2" id="KW-1185">Reference proteome</keyword>
<proteinExistence type="predicted"/>
<evidence type="ECO:0000313" key="1">
    <source>
        <dbReference type="EMBL" id="ARC50590.1"/>
    </source>
</evidence>
<accession>A0ABM6JAT5</accession>
<name>A0ABM6JAT5_NEIMU</name>
<sequence length="33" mass="3482">MFGRKIAGEAHATGYCNRNLFLPSSGGGRLGWG</sequence>
<dbReference type="Proteomes" id="UP000191272">
    <property type="component" value="Chromosome"/>
</dbReference>
<reference evidence="2" key="1">
    <citation type="submission" date="2017-03" db="EMBL/GenBank/DDBJ databases">
        <title>FDA dAtabase for Regulatory Grade micrObial Sequences (FDA-ARGOS): Supporting development and validation of Infectious Disease Dx tests.</title>
        <authorList>
            <person name="Campos J."/>
            <person name="Goldberg B."/>
            <person name="Tallon L."/>
            <person name="Sadzewicz L."/>
            <person name="Sengamalay N."/>
            <person name="Ott S."/>
            <person name="Godinez A."/>
            <person name="Nagaraj S."/>
            <person name="Vyas G."/>
            <person name="Aluvathingal J."/>
            <person name="Nadendla S."/>
            <person name="Geyer C."/>
            <person name="Nandy P."/>
            <person name="Hobson J."/>
            <person name="Sichtig H."/>
        </authorList>
    </citation>
    <scope>NUCLEOTIDE SEQUENCE [LARGE SCALE GENOMIC DNA]</scope>
    <source>
        <strain evidence="2">FDAARGOS_260</strain>
    </source>
</reference>